<evidence type="ECO:0000256" key="1">
    <source>
        <dbReference type="ARBA" id="ARBA00004123"/>
    </source>
</evidence>
<name>A0A8C0ZJV0_CYACU</name>
<accession>A0A8C0ZJV0</accession>
<evidence type="ECO:0000256" key="3">
    <source>
        <dbReference type="ARBA" id="ARBA00018242"/>
    </source>
</evidence>
<comment type="similarity">
    <text evidence="2">Belongs to the PRP18 family.</text>
</comment>
<keyword evidence="4" id="KW-0507">mRNA processing</keyword>
<keyword evidence="10" id="KW-1185">Reference proteome</keyword>
<keyword evidence="7" id="KW-0539">Nucleus</keyword>
<comment type="subcellular location">
    <subcellularLocation>
        <location evidence="1">Nucleus</location>
    </subcellularLocation>
</comment>
<sequence length="142" mass="16306">MDIKTKFLKLLVGVWAKELNATEDYVKWGVQGKPLFRTLRKRTLPADIKDFPIICEGKNAYLQMIIGNAPWPIGVSVVGIHAQMRQEKVFSKHMAHVHHDKTQREYVQGLKRLMTICQKCFPTDPSVHNALELHCFILLVAK</sequence>
<dbReference type="AlphaFoldDB" id="A0A8C0ZJV0"/>
<keyword evidence="5" id="KW-0747">Spliceosome</keyword>
<organism evidence="9 10">
    <name type="scientific">Cyanistes caeruleus</name>
    <name type="common">Eurasian blue tit</name>
    <name type="synonym">Parus caeruleus</name>
    <dbReference type="NCBI Taxonomy" id="156563"/>
    <lineage>
        <taxon>Eukaryota</taxon>
        <taxon>Metazoa</taxon>
        <taxon>Chordata</taxon>
        <taxon>Craniata</taxon>
        <taxon>Vertebrata</taxon>
        <taxon>Euteleostomi</taxon>
        <taxon>Archelosauria</taxon>
        <taxon>Archosauria</taxon>
        <taxon>Dinosauria</taxon>
        <taxon>Saurischia</taxon>
        <taxon>Theropoda</taxon>
        <taxon>Coelurosauria</taxon>
        <taxon>Aves</taxon>
        <taxon>Neognathae</taxon>
        <taxon>Neoaves</taxon>
        <taxon>Telluraves</taxon>
        <taxon>Australaves</taxon>
        <taxon>Passeriformes</taxon>
        <taxon>Paridae</taxon>
        <taxon>Cyanistes</taxon>
    </lineage>
</organism>
<dbReference type="GO" id="GO:0005682">
    <property type="term" value="C:U5 snRNP"/>
    <property type="evidence" value="ECO:0007669"/>
    <property type="project" value="TreeGrafter"/>
</dbReference>
<evidence type="ECO:0000256" key="4">
    <source>
        <dbReference type="ARBA" id="ARBA00022664"/>
    </source>
</evidence>
<dbReference type="PANTHER" id="PTHR13007">
    <property type="entry name" value="PRE-MRNA SPLICING FACTOR-RELATED"/>
    <property type="match status" value="1"/>
</dbReference>
<evidence type="ECO:0000256" key="6">
    <source>
        <dbReference type="ARBA" id="ARBA00023187"/>
    </source>
</evidence>
<evidence type="ECO:0000256" key="2">
    <source>
        <dbReference type="ARBA" id="ARBA00008137"/>
    </source>
</evidence>
<feature type="domain" description="Prp18" evidence="8">
    <location>
        <begin position="33"/>
        <end position="123"/>
    </location>
</feature>
<evidence type="ECO:0000256" key="7">
    <source>
        <dbReference type="ARBA" id="ARBA00023242"/>
    </source>
</evidence>
<dbReference type="SUPFAM" id="SSF47938">
    <property type="entry name" value="Functional domain of the splicing factor Prp18"/>
    <property type="match status" value="1"/>
</dbReference>
<dbReference type="Ensembl" id="ENSCCET00000038916.1">
    <property type="protein sequence ID" value="ENSCCEP00000026106.1"/>
    <property type="gene ID" value="ENSCCEG00000023015.1"/>
</dbReference>
<evidence type="ECO:0000313" key="10">
    <source>
        <dbReference type="Proteomes" id="UP000694410"/>
    </source>
</evidence>
<dbReference type="InterPro" id="IPR004098">
    <property type="entry name" value="Prp18"/>
</dbReference>
<keyword evidence="6" id="KW-0508">mRNA splicing</keyword>
<dbReference type="GO" id="GO:0071021">
    <property type="term" value="C:U2-type post-spliceosomal complex"/>
    <property type="evidence" value="ECO:0007669"/>
    <property type="project" value="TreeGrafter"/>
</dbReference>
<dbReference type="Gene3D" id="1.20.940.10">
    <property type="entry name" value="Functional domain of the splicing factor Prp18"/>
    <property type="match status" value="1"/>
</dbReference>
<protein>
    <recommendedName>
        <fullName evidence="3">Pre-mRNA-splicing factor 18</fullName>
    </recommendedName>
</protein>
<dbReference type="PANTHER" id="PTHR13007:SF19">
    <property type="entry name" value="PRE-MRNA-SPLICING FACTOR 18"/>
    <property type="match status" value="1"/>
</dbReference>
<dbReference type="Proteomes" id="UP000694410">
    <property type="component" value="Unplaced"/>
</dbReference>
<proteinExistence type="inferred from homology"/>
<evidence type="ECO:0000313" key="9">
    <source>
        <dbReference type="Ensembl" id="ENSCCEP00000026106.1"/>
    </source>
</evidence>
<evidence type="ECO:0000256" key="5">
    <source>
        <dbReference type="ARBA" id="ARBA00022728"/>
    </source>
</evidence>
<dbReference type="Pfam" id="PF02840">
    <property type="entry name" value="Prp18"/>
    <property type="match status" value="1"/>
</dbReference>
<dbReference type="GO" id="GO:0046540">
    <property type="term" value="C:U4/U6 x U5 tri-snRNP complex"/>
    <property type="evidence" value="ECO:0007669"/>
    <property type="project" value="TreeGrafter"/>
</dbReference>
<dbReference type="InterPro" id="IPR039979">
    <property type="entry name" value="PRPF18"/>
</dbReference>
<evidence type="ECO:0000259" key="8">
    <source>
        <dbReference type="Pfam" id="PF02840"/>
    </source>
</evidence>
<reference evidence="9" key="2">
    <citation type="submission" date="2025-09" db="UniProtKB">
        <authorList>
            <consortium name="Ensembl"/>
        </authorList>
    </citation>
    <scope>IDENTIFICATION</scope>
</reference>
<reference evidence="9" key="1">
    <citation type="submission" date="2025-08" db="UniProtKB">
        <authorList>
            <consortium name="Ensembl"/>
        </authorList>
    </citation>
    <scope>IDENTIFICATION</scope>
</reference>
<dbReference type="GO" id="GO:0000350">
    <property type="term" value="P:generation of catalytic spliceosome for second transesterification step"/>
    <property type="evidence" value="ECO:0007669"/>
    <property type="project" value="TreeGrafter"/>
</dbReference>